<reference evidence="2" key="1">
    <citation type="submission" date="2019-07" db="EMBL/GenBank/DDBJ databases">
        <authorList>
            <person name="Dittberner H."/>
        </authorList>
    </citation>
    <scope>NUCLEOTIDE SEQUENCE [LARGE SCALE GENOMIC DNA]</scope>
</reference>
<organism evidence="2 3">
    <name type="scientific">Arabis nemorensis</name>
    <dbReference type="NCBI Taxonomy" id="586526"/>
    <lineage>
        <taxon>Eukaryota</taxon>
        <taxon>Viridiplantae</taxon>
        <taxon>Streptophyta</taxon>
        <taxon>Embryophyta</taxon>
        <taxon>Tracheophyta</taxon>
        <taxon>Spermatophyta</taxon>
        <taxon>Magnoliopsida</taxon>
        <taxon>eudicotyledons</taxon>
        <taxon>Gunneridae</taxon>
        <taxon>Pentapetalae</taxon>
        <taxon>rosids</taxon>
        <taxon>malvids</taxon>
        <taxon>Brassicales</taxon>
        <taxon>Brassicaceae</taxon>
        <taxon>Arabideae</taxon>
        <taxon>Arabis</taxon>
    </lineage>
</organism>
<keyword evidence="3" id="KW-1185">Reference proteome</keyword>
<evidence type="ECO:0000313" key="2">
    <source>
        <dbReference type="EMBL" id="VVB15972.1"/>
    </source>
</evidence>
<feature type="region of interest" description="Disordered" evidence="1">
    <location>
        <begin position="126"/>
        <end position="152"/>
    </location>
</feature>
<feature type="compositionally biased region" description="Basic and acidic residues" evidence="1">
    <location>
        <begin position="126"/>
        <end position="139"/>
    </location>
</feature>
<protein>
    <submittedName>
        <fullName evidence="2">Uncharacterized protein</fullName>
    </submittedName>
</protein>
<sequence>MLADAESDNLAIKWGIKASKRKGAKRDVCLERQMEHDANAVRKRDGAAVKTEKVNALKKRYKDDMSATFEAKDFSTTKDSGGDRFDRIGDLRKKGPCANDYDMCFKNAKRWDDEAVEFDKKAEKWEKKAAKREGSKRESIVYAKRGSMKPEL</sequence>
<accession>A0A565CQS4</accession>
<dbReference type="Proteomes" id="UP000489600">
    <property type="component" value="Unassembled WGS sequence"/>
</dbReference>
<dbReference type="AlphaFoldDB" id="A0A565CQS4"/>
<evidence type="ECO:0000256" key="1">
    <source>
        <dbReference type="SAM" id="MobiDB-lite"/>
    </source>
</evidence>
<evidence type="ECO:0000313" key="3">
    <source>
        <dbReference type="Proteomes" id="UP000489600"/>
    </source>
</evidence>
<name>A0A565CQS4_9BRAS</name>
<comment type="caution">
    <text evidence="2">The sequence shown here is derived from an EMBL/GenBank/DDBJ whole genome shotgun (WGS) entry which is preliminary data.</text>
</comment>
<proteinExistence type="predicted"/>
<dbReference type="EMBL" id="CABITT030000008">
    <property type="protein sequence ID" value="VVB15972.1"/>
    <property type="molecule type" value="Genomic_DNA"/>
</dbReference>
<gene>
    <name evidence="2" type="ORF">ANE_LOCUS26416</name>
</gene>